<dbReference type="Pfam" id="PF01233">
    <property type="entry name" value="NMT"/>
    <property type="match status" value="1"/>
</dbReference>
<dbReference type="InterPro" id="IPR022677">
    <property type="entry name" value="NMT_C"/>
</dbReference>
<comment type="caution">
    <text evidence="10">The sequence shown here is derived from an EMBL/GenBank/DDBJ whole genome shotgun (WGS) entry which is preliminary data.</text>
</comment>
<name>A0A8J5HPW1_ZINOF</name>
<evidence type="ECO:0000256" key="2">
    <source>
        <dbReference type="ARBA" id="ARBA00012923"/>
    </source>
</evidence>
<gene>
    <name evidence="10" type="ORF">ZIOFF_006522</name>
</gene>
<dbReference type="Proteomes" id="UP000734854">
    <property type="component" value="Unassembled WGS sequence"/>
</dbReference>
<dbReference type="SUPFAM" id="SSF55729">
    <property type="entry name" value="Acyl-CoA N-acyltransferases (Nat)"/>
    <property type="match status" value="2"/>
</dbReference>
<evidence type="ECO:0000256" key="7">
    <source>
        <dbReference type="SAM" id="MobiDB-lite"/>
    </source>
</evidence>
<evidence type="ECO:0000313" key="10">
    <source>
        <dbReference type="EMBL" id="KAG6532672.1"/>
    </source>
</evidence>
<evidence type="ECO:0000256" key="5">
    <source>
        <dbReference type="RuleBase" id="RU000586"/>
    </source>
</evidence>
<dbReference type="AlphaFoldDB" id="A0A8J5HPW1"/>
<feature type="domain" description="Glycylpeptide N-tetradecanoyltransferase N-terminal" evidence="8">
    <location>
        <begin position="104"/>
        <end position="263"/>
    </location>
</feature>
<dbReference type="InterPro" id="IPR016181">
    <property type="entry name" value="Acyl_CoA_acyltransferase"/>
</dbReference>
<organism evidence="10 11">
    <name type="scientific">Zingiber officinale</name>
    <name type="common">Ginger</name>
    <name type="synonym">Amomum zingiber</name>
    <dbReference type="NCBI Taxonomy" id="94328"/>
    <lineage>
        <taxon>Eukaryota</taxon>
        <taxon>Viridiplantae</taxon>
        <taxon>Streptophyta</taxon>
        <taxon>Embryophyta</taxon>
        <taxon>Tracheophyta</taxon>
        <taxon>Spermatophyta</taxon>
        <taxon>Magnoliopsida</taxon>
        <taxon>Liliopsida</taxon>
        <taxon>Zingiberales</taxon>
        <taxon>Zingiberaceae</taxon>
        <taxon>Zingiber</taxon>
    </lineage>
</organism>
<evidence type="ECO:0000256" key="3">
    <source>
        <dbReference type="ARBA" id="ARBA00022679"/>
    </source>
</evidence>
<dbReference type="GO" id="GO:0004379">
    <property type="term" value="F:glycylpeptide N-tetradecanoyltransferase activity"/>
    <property type="evidence" value="ECO:0007669"/>
    <property type="project" value="UniProtKB-EC"/>
</dbReference>
<dbReference type="PANTHER" id="PTHR11377:SF5">
    <property type="entry name" value="GLYCYLPEPTIDE N-TETRADECANOYLTRANSFERASE"/>
    <property type="match status" value="1"/>
</dbReference>
<dbReference type="PANTHER" id="PTHR11377">
    <property type="entry name" value="N-MYRISTOYL TRANSFERASE"/>
    <property type="match status" value="1"/>
</dbReference>
<sequence>MKATHMLPGARCQQLATSRSQLRPSAIPSPPPPPQTLIYRLSTQLRSAAPRVVVAGNDSSSPDEEQISNPDPHPATALAQHRFWETQPVRQFKDGLGPSLVEGPIEQPTPVDAVKQEPYNLPALYEWTTCDMDDDRTCAEVCNLLRDNYVVNEASTFRLSFSKEFLRWALCPPGYFKSWHIGVRVKATQKLVSFITGVPSRIRVRREVVRMAEVNLLCVHKKLRSKRLAPVMIKELTRRAHLENVWQAAYTGGLLLPTPIATCRYWHRSLNPKKLVDVRFYRLGPRMTMSRAVKLHRLPEAIVTLGFRKMELADVPAITKLLRGFLSQFFIAADLDEKDVEHWLLPVENVVDSYVVQKPGTNELTDFCSFYTLSSSILNNQNHSVLKAAYSLYNVSTKTPLHQLVNDALIVAKKEDHDVFNALDIMHNHAFLDKLKFGPGDWRRHYYLYNYRIPFALRSPALGLVLL</sequence>
<evidence type="ECO:0000256" key="1">
    <source>
        <dbReference type="ARBA" id="ARBA00009469"/>
    </source>
</evidence>
<feature type="compositionally biased region" description="Polar residues" evidence="7">
    <location>
        <begin position="14"/>
        <end position="23"/>
    </location>
</feature>
<keyword evidence="4 5" id="KW-0012">Acyltransferase</keyword>
<dbReference type="Gene3D" id="3.40.630.170">
    <property type="match status" value="1"/>
</dbReference>
<dbReference type="EMBL" id="JACMSC010000002">
    <property type="protein sequence ID" value="KAG6532672.1"/>
    <property type="molecule type" value="Genomic_DNA"/>
</dbReference>
<dbReference type="GO" id="GO:0005737">
    <property type="term" value="C:cytoplasm"/>
    <property type="evidence" value="ECO:0007669"/>
    <property type="project" value="TreeGrafter"/>
</dbReference>
<evidence type="ECO:0000259" key="8">
    <source>
        <dbReference type="Pfam" id="PF01233"/>
    </source>
</evidence>
<keyword evidence="11" id="KW-1185">Reference proteome</keyword>
<dbReference type="InterPro" id="IPR000903">
    <property type="entry name" value="NMT"/>
</dbReference>
<dbReference type="PIRSF" id="PIRSF015892">
    <property type="entry name" value="N-myristl_transf"/>
    <property type="match status" value="1"/>
</dbReference>
<comment type="similarity">
    <text evidence="1 6">Belongs to the NMT family.</text>
</comment>
<feature type="domain" description="Glycylpeptide N-tetradecanoyltransferase C-terminal" evidence="9">
    <location>
        <begin position="277"/>
        <end position="454"/>
    </location>
</feature>
<evidence type="ECO:0000256" key="6">
    <source>
        <dbReference type="RuleBase" id="RU004178"/>
    </source>
</evidence>
<evidence type="ECO:0000313" key="11">
    <source>
        <dbReference type="Proteomes" id="UP000734854"/>
    </source>
</evidence>
<proteinExistence type="inferred from homology"/>
<feature type="region of interest" description="Disordered" evidence="7">
    <location>
        <begin position="54"/>
        <end position="74"/>
    </location>
</feature>
<accession>A0A8J5HPW1</accession>
<comment type="function">
    <text evidence="5">Adds a myristoyl group to the N-terminal glycine residue of certain cellular proteins.</text>
</comment>
<dbReference type="FunFam" id="3.40.630.170:FF:000003">
    <property type="entry name" value="Glycylpeptide N-tetradecanoyltransferase"/>
    <property type="match status" value="1"/>
</dbReference>
<dbReference type="InterPro" id="IPR022676">
    <property type="entry name" value="NMT_N"/>
</dbReference>
<keyword evidence="3 5" id="KW-0808">Transferase</keyword>
<comment type="catalytic activity">
    <reaction evidence="5">
        <text>N-terminal glycyl-[protein] + tetradecanoyl-CoA = N-tetradecanoylglycyl-[protein] + CoA + H(+)</text>
        <dbReference type="Rhea" id="RHEA:15521"/>
        <dbReference type="Rhea" id="RHEA-COMP:12666"/>
        <dbReference type="Rhea" id="RHEA-COMP:12667"/>
        <dbReference type="ChEBI" id="CHEBI:15378"/>
        <dbReference type="ChEBI" id="CHEBI:57287"/>
        <dbReference type="ChEBI" id="CHEBI:57385"/>
        <dbReference type="ChEBI" id="CHEBI:64723"/>
        <dbReference type="ChEBI" id="CHEBI:133050"/>
        <dbReference type="EC" id="2.3.1.97"/>
    </reaction>
</comment>
<protein>
    <recommendedName>
        <fullName evidence="2 5">Glycylpeptide N-tetradecanoyltransferase</fullName>
        <ecNumber evidence="2 5">2.3.1.97</ecNumber>
    </recommendedName>
</protein>
<dbReference type="EC" id="2.3.1.97" evidence="2 5"/>
<evidence type="ECO:0000256" key="4">
    <source>
        <dbReference type="ARBA" id="ARBA00023315"/>
    </source>
</evidence>
<feature type="region of interest" description="Disordered" evidence="7">
    <location>
        <begin position="1"/>
        <end position="34"/>
    </location>
</feature>
<evidence type="ECO:0000259" key="9">
    <source>
        <dbReference type="Pfam" id="PF02799"/>
    </source>
</evidence>
<reference evidence="10 11" key="1">
    <citation type="submission" date="2020-08" db="EMBL/GenBank/DDBJ databases">
        <title>Plant Genome Project.</title>
        <authorList>
            <person name="Zhang R.-G."/>
        </authorList>
    </citation>
    <scope>NUCLEOTIDE SEQUENCE [LARGE SCALE GENOMIC DNA]</scope>
    <source>
        <tissue evidence="10">Rhizome</tissue>
    </source>
</reference>
<dbReference type="Pfam" id="PF02799">
    <property type="entry name" value="NMT_C"/>
    <property type="match status" value="1"/>
</dbReference>